<dbReference type="EMBL" id="JAVDSB010000028">
    <property type="protein sequence ID" value="MDR6555354.1"/>
    <property type="molecule type" value="Genomic_DNA"/>
</dbReference>
<dbReference type="RefSeq" id="WP_310502697.1">
    <property type="nucleotide sequence ID" value="NZ_JAVDSB010000028.1"/>
</dbReference>
<feature type="domain" description="Peptidase S9 prolyl oligopeptidase catalytic" evidence="2">
    <location>
        <begin position="81"/>
        <end position="244"/>
    </location>
</feature>
<gene>
    <name evidence="3" type="ORF">J2736_006616</name>
</gene>
<evidence type="ECO:0000256" key="1">
    <source>
        <dbReference type="ARBA" id="ARBA00022801"/>
    </source>
</evidence>
<evidence type="ECO:0000313" key="3">
    <source>
        <dbReference type="EMBL" id="MDR6555354.1"/>
    </source>
</evidence>
<dbReference type="InterPro" id="IPR050300">
    <property type="entry name" value="GDXG_lipolytic_enzyme"/>
</dbReference>
<evidence type="ECO:0000313" key="4">
    <source>
        <dbReference type="Proteomes" id="UP001267290"/>
    </source>
</evidence>
<comment type="caution">
    <text evidence="3">The sequence shown here is derived from an EMBL/GenBank/DDBJ whole genome shotgun (WGS) entry which is preliminary data.</text>
</comment>
<dbReference type="Pfam" id="PF00326">
    <property type="entry name" value="Peptidase_S9"/>
    <property type="match status" value="1"/>
</dbReference>
<protein>
    <submittedName>
        <fullName evidence="3">Pimeloyl-ACP methyl ester carboxylesterase</fullName>
    </submittedName>
</protein>
<dbReference type="PANTHER" id="PTHR48081">
    <property type="entry name" value="AB HYDROLASE SUPERFAMILY PROTEIN C4A8.06C"/>
    <property type="match status" value="1"/>
</dbReference>
<dbReference type="Gene3D" id="3.40.50.1820">
    <property type="entry name" value="alpha/beta hydrolase"/>
    <property type="match status" value="1"/>
</dbReference>
<keyword evidence="1" id="KW-0378">Hydrolase</keyword>
<organism evidence="3 4">
    <name type="scientific">Paenibacillus qinlingensis</name>
    <dbReference type="NCBI Taxonomy" id="1837343"/>
    <lineage>
        <taxon>Bacteria</taxon>
        <taxon>Bacillati</taxon>
        <taxon>Bacillota</taxon>
        <taxon>Bacilli</taxon>
        <taxon>Bacillales</taxon>
        <taxon>Paenibacillaceae</taxon>
        <taxon>Paenibacillus</taxon>
    </lineage>
</organism>
<keyword evidence="4" id="KW-1185">Reference proteome</keyword>
<dbReference type="InterPro" id="IPR001375">
    <property type="entry name" value="Peptidase_S9_cat"/>
</dbReference>
<dbReference type="Proteomes" id="UP001267290">
    <property type="component" value="Unassembled WGS sequence"/>
</dbReference>
<sequence length="354" mass="39781">MLDMYEDHIRRKKTASLSEFTTEYQDFRYHASSVTPDIKLAINVIKPLGPAPMLVKLHGWHMSMPEPQKRVTPADNMDHYLVVQVDMRGRAFSEGEADCNGYELMDIYDAIQFVRKEYAHYLSDPELIYLEGGSGGGGNVLAMLGKFPDTFAAASSFYPMSDYAKWYVQDEVGEFRDEMDVWIGCPPEVDSERYEARSGIHLVNNLHTPLYLAHGDGDIRVPVDHARAYVRQAQAYGKSQLIQYEELPGVGGRGHQDGITAEQLAGIQEASDANRRNHAVPVTIPQQGTLQIGGYLYTKPFQIVLDSMDHVAQVEYSLPNNTYQLRARNPYPYTLSTFDGRVITGICSVITNSQ</sequence>
<dbReference type="SUPFAM" id="SSF53474">
    <property type="entry name" value="alpha/beta-Hydrolases"/>
    <property type="match status" value="1"/>
</dbReference>
<reference evidence="3 4" key="1">
    <citation type="submission" date="2023-07" db="EMBL/GenBank/DDBJ databases">
        <title>Sorghum-associated microbial communities from plants grown in Nebraska, USA.</title>
        <authorList>
            <person name="Schachtman D."/>
        </authorList>
    </citation>
    <scope>NUCLEOTIDE SEQUENCE [LARGE SCALE GENOMIC DNA]</scope>
    <source>
        <strain evidence="3 4">CC258</strain>
    </source>
</reference>
<name>A0ABU1P6H2_9BACL</name>
<proteinExistence type="predicted"/>
<dbReference type="InterPro" id="IPR029058">
    <property type="entry name" value="AB_hydrolase_fold"/>
</dbReference>
<accession>A0ABU1P6H2</accession>
<evidence type="ECO:0000259" key="2">
    <source>
        <dbReference type="Pfam" id="PF00326"/>
    </source>
</evidence>